<evidence type="ECO:0000256" key="3">
    <source>
        <dbReference type="ARBA" id="ARBA00022723"/>
    </source>
</evidence>
<dbReference type="RefSeq" id="WP_200787139.1">
    <property type="nucleotide sequence ID" value="NZ_JAEDAO010000001.1"/>
</dbReference>
<evidence type="ECO:0000256" key="2">
    <source>
        <dbReference type="ARBA" id="ARBA00022714"/>
    </source>
</evidence>
<comment type="similarity">
    <text evidence="1">Belongs to the adrenodoxin/putidaredoxin family.</text>
</comment>
<dbReference type="GO" id="GO:0051537">
    <property type="term" value="F:2 iron, 2 sulfur cluster binding"/>
    <property type="evidence" value="ECO:0007669"/>
    <property type="project" value="UniProtKB-KW"/>
</dbReference>
<gene>
    <name evidence="8" type="ORF">I8E28_06275</name>
</gene>
<evidence type="ECO:0000256" key="5">
    <source>
        <dbReference type="ARBA" id="ARBA00023014"/>
    </source>
</evidence>
<keyword evidence="9" id="KW-1185">Reference proteome</keyword>
<dbReference type="Gene3D" id="3.10.20.30">
    <property type="match status" value="1"/>
</dbReference>
<dbReference type="Proteomes" id="UP000617041">
    <property type="component" value="Unassembled WGS sequence"/>
</dbReference>
<keyword evidence="4" id="KW-0408">Iron</keyword>
<keyword evidence="5" id="KW-0411">Iron-sulfur</keyword>
<dbReference type="Pfam" id="PF00111">
    <property type="entry name" value="Fer2"/>
    <property type="match status" value="1"/>
</dbReference>
<dbReference type="CDD" id="cd00207">
    <property type="entry name" value="fer2"/>
    <property type="match status" value="1"/>
</dbReference>
<comment type="caution">
    <text evidence="8">The sequence shown here is derived from an EMBL/GenBank/DDBJ whole genome shotgun (WGS) entry which is preliminary data.</text>
</comment>
<organism evidence="8 9">
    <name type="scientific">Ramlibacter algicola</name>
    <dbReference type="NCBI Taxonomy" id="2795217"/>
    <lineage>
        <taxon>Bacteria</taxon>
        <taxon>Pseudomonadati</taxon>
        <taxon>Pseudomonadota</taxon>
        <taxon>Betaproteobacteria</taxon>
        <taxon>Burkholderiales</taxon>
        <taxon>Comamonadaceae</taxon>
        <taxon>Ramlibacter</taxon>
    </lineage>
</organism>
<dbReference type="GO" id="GO:0046872">
    <property type="term" value="F:metal ion binding"/>
    <property type="evidence" value="ECO:0007669"/>
    <property type="project" value="UniProtKB-KW"/>
</dbReference>
<dbReference type="PRINTS" id="PR00355">
    <property type="entry name" value="ADRENODOXIN"/>
</dbReference>
<comment type="cofactor">
    <cofactor evidence="6">
        <name>[2Fe-2S] cluster</name>
        <dbReference type="ChEBI" id="CHEBI:190135"/>
    </cofactor>
</comment>
<dbReference type="EMBL" id="JAEDAO010000001">
    <property type="protein sequence ID" value="MBK0392190.1"/>
    <property type="molecule type" value="Genomic_DNA"/>
</dbReference>
<sequence>MTSITFLSPSGATLATVQARNGESVMRAALRAGIEGIEAECGGALTCATCHVYVRDDQVASLPPPTEDELGMLDYAAAERRPGSRLSCQLVAGDDLPELTVQVPDTQY</sequence>
<name>A0A934PZ25_9BURK</name>
<evidence type="ECO:0000259" key="7">
    <source>
        <dbReference type="PROSITE" id="PS51085"/>
    </source>
</evidence>
<dbReference type="PROSITE" id="PS00814">
    <property type="entry name" value="ADX"/>
    <property type="match status" value="1"/>
</dbReference>
<dbReference type="PANTHER" id="PTHR23426:SF65">
    <property type="entry name" value="FERREDOXIN-2, MITOCHONDRIAL"/>
    <property type="match status" value="1"/>
</dbReference>
<accession>A0A934PZ25</accession>
<dbReference type="GO" id="GO:0009055">
    <property type="term" value="F:electron transfer activity"/>
    <property type="evidence" value="ECO:0007669"/>
    <property type="project" value="TreeGrafter"/>
</dbReference>
<evidence type="ECO:0000256" key="6">
    <source>
        <dbReference type="ARBA" id="ARBA00034078"/>
    </source>
</evidence>
<dbReference type="AlphaFoldDB" id="A0A934PZ25"/>
<evidence type="ECO:0000256" key="1">
    <source>
        <dbReference type="ARBA" id="ARBA00010914"/>
    </source>
</evidence>
<dbReference type="GO" id="GO:0005829">
    <property type="term" value="C:cytosol"/>
    <property type="evidence" value="ECO:0007669"/>
    <property type="project" value="TreeGrafter"/>
</dbReference>
<protein>
    <submittedName>
        <fullName evidence="8">2Fe-2S iron-sulfur cluster binding domain-containing protein</fullName>
    </submittedName>
</protein>
<reference evidence="8" key="1">
    <citation type="submission" date="2020-12" db="EMBL/GenBank/DDBJ databases">
        <title>Ramlibacter sp. nov., isolated from a freshwater alga, Cryptomonas.</title>
        <authorList>
            <person name="Kim H.M."/>
            <person name="Jeon C.O."/>
        </authorList>
    </citation>
    <scope>NUCLEOTIDE SEQUENCE</scope>
    <source>
        <strain evidence="8">CrO1</strain>
    </source>
</reference>
<dbReference type="InterPro" id="IPR036010">
    <property type="entry name" value="2Fe-2S_ferredoxin-like_sf"/>
</dbReference>
<keyword evidence="3" id="KW-0479">Metal-binding</keyword>
<dbReference type="GO" id="GO:0140647">
    <property type="term" value="P:P450-containing electron transport chain"/>
    <property type="evidence" value="ECO:0007669"/>
    <property type="project" value="InterPro"/>
</dbReference>
<evidence type="ECO:0000313" key="8">
    <source>
        <dbReference type="EMBL" id="MBK0392190.1"/>
    </source>
</evidence>
<dbReference type="SUPFAM" id="SSF54292">
    <property type="entry name" value="2Fe-2S ferredoxin-like"/>
    <property type="match status" value="1"/>
</dbReference>
<dbReference type="PANTHER" id="PTHR23426">
    <property type="entry name" value="FERREDOXIN/ADRENODOXIN"/>
    <property type="match status" value="1"/>
</dbReference>
<dbReference type="InterPro" id="IPR012675">
    <property type="entry name" value="Beta-grasp_dom_sf"/>
</dbReference>
<keyword evidence="2" id="KW-0001">2Fe-2S</keyword>
<dbReference type="InterPro" id="IPR018298">
    <property type="entry name" value="Adrenodoxin_Fe-S_BS"/>
</dbReference>
<proteinExistence type="inferred from homology"/>
<dbReference type="InterPro" id="IPR001055">
    <property type="entry name" value="Adrenodoxin-like"/>
</dbReference>
<feature type="domain" description="2Fe-2S ferredoxin-type" evidence="7">
    <location>
        <begin position="2"/>
        <end position="107"/>
    </location>
</feature>
<evidence type="ECO:0000313" key="9">
    <source>
        <dbReference type="Proteomes" id="UP000617041"/>
    </source>
</evidence>
<dbReference type="InterPro" id="IPR001041">
    <property type="entry name" value="2Fe-2S_ferredoxin-type"/>
</dbReference>
<dbReference type="PROSITE" id="PS51085">
    <property type="entry name" value="2FE2S_FER_2"/>
    <property type="match status" value="1"/>
</dbReference>
<evidence type="ECO:0000256" key="4">
    <source>
        <dbReference type="ARBA" id="ARBA00023004"/>
    </source>
</evidence>